<proteinExistence type="predicted"/>
<accession>A0A6J4H7U1</accession>
<evidence type="ECO:0000313" key="7">
    <source>
        <dbReference type="EMBL" id="CAA9215741.1"/>
    </source>
</evidence>
<keyword evidence="4 6" id="KW-1133">Transmembrane helix</keyword>
<keyword evidence="5 6" id="KW-0472">Membrane</keyword>
<dbReference type="AlphaFoldDB" id="A0A6J4H7U1"/>
<evidence type="ECO:0000256" key="6">
    <source>
        <dbReference type="SAM" id="Phobius"/>
    </source>
</evidence>
<feature type="transmembrane region" description="Helical" evidence="6">
    <location>
        <begin position="220"/>
        <end position="246"/>
    </location>
</feature>
<feature type="transmembrane region" description="Helical" evidence="6">
    <location>
        <begin position="110"/>
        <end position="132"/>
    </location>
</feature>
<dbReference type="CDD" id="cd06579">
    <property type="entry name" value="TM_PBP1_transp_AraH_like"/>
    <property type="match status" value="1"/>
</dbReference>
<dbReference type="InterPro" id="IPR001851">
    <property type="entry name" value="ABC_transp_permease"/>
</dbReference>
<dbReference type="PANTHER" id="PTHR32196:SF72">
    <property type="entry name" value="RIBOSE IMPORT PERMEASE PROTEIN RBSC"/>
    <property type="match status" value="1"/>
</dbReference>
<reference evidence="7" key="1">
    <citation type="submission" date="2020-02" db="EMBL/GenBank/DDBJ databases">
        <authorList>
            <person name="Meier V. D."/>
        </authorList>
    </citation>
    <scope>NUCLEOTIDE SEQUENCE</scope>
    <source>
        <strain evidence="7">AVDCRST_MAG63</strain>
    </source>
</reference>
<evidence type="ECO:0000256" key="4">
    <source>
        <dbReference type="ARBA" id="ARBA00022989"/>
    </source>
</evidence>
<dbReference type="Pfam" id="PF02653">
    <property type="entry name" value="BPD_transp_2"/>
    <property type="match status" value="1"/>
</dbReference>
<name>A0A6J4H7U1_9BACT</name>
<dbReference type="GO" id="GO:0022857">
    <property type="term" value="F:transmembrane transporter activity"/>
    <property type="evidence" value="ECO:0007669"/>
    <property type="project" value="InterPro"/>
</dbReference>
<dbReference type="GO" id="GO:0005886">
    <property type="term" value="C:plasma membrane"/>
    <property type="evidence" value="ECO:0007669"/>
    <property type="project" value="UniProtKB-SubCell"/>
</dbReference>
<evidence type="ECO:0000256" key="3">
    <source>
        <dbReference type="ARBA" id="ARBA00022692"/>
    </source>
</evidence>
<gene>
    <name evidence="7" type="ORF">AVDCRST_MAG63-219</name>
</gene>
<comment type="subcellular location">
    <subcellularLocation>
        <location evidence="1">Cell membrane</location>
        <topology evidence="1">Multi-pass membrane protein</topology>
    </subcellularLocation>
</comment>
<organism evidence="7">
    <name type="scientific">uncultured Armatimonadetes bacterium</name>
    <dbReference type="NCBI Taxonomy" id="157466"/>
    <lineage>
        <taxon>Bacteria</taxon>
        <taxon>Bacillati</taxon>
        <taxon>Armatimonadota</taxon>
        <taxon>environmental samples</taxon>
    </lineage>
</organism>
<feature type="transmembrane region" description="Helical" evidence="6">
    <location>
        <begin position="65"/>
        <end position="98"/>
    </location>
</feature>
<keyword evidence="3 6" id="KW-0812">Transmembrane</keyword>
<dbReference type="EMBL" id="CADCTO010000027">
    <property type="protein sequence ID" value="CAA9215741.1"/>
    <property type="molecule type" value="Genomic_DNA"/>
</dbReference>
<dbReference type="PANTHER" id="PTHR32196">
    <property type="entry name" value="ABC TRANSPORTER PERMEASE PROTEIN YPHD-RELATED-RELATED"/>
    <property type="match status" value="1"/>
</dbReference>
<keyword evidence="2" id="KW-1003">Cell membrane</keyword>
<feature type="transmembrane region" description="Helical" evidence="6">
    <location>
        <begin position="179"/>
        <end position="199"/>
    </location>
</feature>
<evidence type="ECO:0000256" key="2">
    <source>
        <dbReference type="ARBA" id="ARBA00022475"/>
    </source>
</evidence>
<sequence>MRDEARQSAVAAVETPPLIPRPSSLVPTLKRLLPALSLLVLCVYFAARSPRFLTVENGFAIANQYAYLLIIGMGATLVIVAGGIDLSVGSVLALSGVVAADAMVNHDAPVWVGVLLGIGVGAVAGLVNGLVITRLRVPAFIATLGMLLIARGIALRIAGGVTVDGTPDPFNTLAYGRPLGIPAPLLLIALSALLVAFLFSQTKFGRYVYAIGSNAEAARVSGVNVPLVTIWVYVLGGALAGLAGLVETARLGSGNPTGGIGYELDVVTAVVVGGASLLGGEGTVGGTLLGGLLIAVLRNGANLLGVDPFDQNIYIGLLIIGAVALDQRLRRR</sequence>
<evidence type="ECO:0000256" key="1">
    <source>
        <dbReference type="ARBA" id="ARBA00004651"/>
    </source>
</evidence>
<protein>
    <submittedName>
        <fullName evidence="7">Ribose ABC transport system, permease protein RbsC</fullName>
    </submittedName>
</protein>
<evidence type="ECO:0000256" key="5">
    <source>
        <dbReference type="ARBA" id="ARBA00023136"/>
    </source>
</evidence>
<feature type="transmembrane region" description="Helical" evidence="6">
    <location>
        <begin position="139"/>
        <end position="159"/>
    </location>
</feature>